<dbReference type="InterPro" id="IPR037665">
    <property type="entry name" value="Nucleoporin_S59-like"/>
</dbReference>
<keyword evidence="11" id="KW-1185">Reference proteome</keyword>
<evidence type="ECO:0000256" key="5">
    <source>
        <dbReference type="ARBA" id="ARBA00022927"/>
    </source>
</evidence>
<evidence type="ECO:0000313" key="11">
    <source>
        <dbReference type="Proteomes" id="UP000554482"/>
    </source>
</evidence>
<feature type="compositionally biased region" description="Polar residues" evidence="9">
    <location>
        <begin position="536"/>
        <end position="552"/>
    </location>
</feature>
<feature type="region of interest" description="Disordered" evidence="9">
    <location>
        <begin position="714"/>
        <end position="736"/>
    </location>
</feature>
<dbReference type="GO" id="GO:0051028">
    <property type="term" value="P:mRNA transport"/>
    <property type="evidence" value="ECO:0007669"/>
    <property type="project" value="UniProtKB-KW"/>
</dbReference>
<evidence type="ECO:0000256" key="3">
    <source>
        <dbReference type="ARBA" id="ARBA00022448"/>
    </source>
</evidence>
<comment type="similarity">
    <text evidence="2">Belongs to the nucleoporin GLFG family.</text>
</comment>
<keyword evidence="8" id="KW-0539">Nucleus</keyword>
<feature type="region of interest" description="Disordered" evidence="9">
    <location>
        <begin position="295"/>
        <end position="325"/>
    </location>
</feature>
<protein>
    <submittedName>
        <fullName evidence="10">Nuclear pore complex protein nup98a</fullName>
    </submittedName>
</protein>
<dbReference type="GO" id="GO:0006405">
    <property type="term" value="P:RNA export from nucleus"/>
    <property type="evidence" value="ECO:0007669"/>
    <property type="project" value="TreeGrafter"/>
</dbReference>
<feature type="compositionally biased region" description="Basic and acidic residues" evidence="9">
    <location>
        <begin position="714"/>
        <end position="723"/>
    </location>
</feature>
<feature type="compositionally biased region" description="Low complexity" evidence="9">
    <location>
        <begin position="374"/>
        <end position="388"/>
    </location>
</feature>
<feature type="region of interest" description="Disordered" evidence="9">
    <location>
        <begin position="349"/>
        <end position="434"/>
    </location>
</feature>
<evidence type="ECO:0000256" key="1">
    <source>
        <dbReference type="ARBA" id="ARBA00004567"/>
    </source>
</evidence>
<name>A0A7J6UVB4_THATH</name>
<dbReference type="GO" id="GO:0034398">
    <property type="term" value="P:telomere tethering at nuclear periphery"/>
    <property type="evidence" value="ECO:0007669"/>
    <property type="project" value="TreeGrafter"/>
</dbReference>
<feature type="region of interest" description="Disordered" evidence="9">
    <location>
        <begin position="234"/>
        <end position="269"/>
    </location>
</feature>
<dbReference type="Proteomes" id="UP000554482">
    <property type="component" value="Unassembled WGS sequence"/>
</dbReference>
<evidence type="ECO:0000256" key="2">
    <source>
        <dbReference type="ARBA" id="ARBA00008926"/>
    </source>
</evidence>
<dbReference type="OrthoDB" id="3797628at2759"/>
<evidence type="ECO:0000256" key="7">
    <source>
        <dbReference type="ARBA" id="ARBA00023132"/>
    </source>
</evidence>
<dbReference type="AlphaFoldDB" id="A0A7J6UVB4"/>
<evidence type="ECO:0000256" key="9">
    <source>
        <dbReference type="SAM" id="MobiDB-lite"/>
    </source>
</evidence>
<feature type="compositionally biased region" description="Low complexity" evidence="9">
    <location>
        <begin position="526"/>
        <end position="535"/>
    </location>
</feature>
<keyword evidence="6" id="KW-0811">Translocation</keyword>
<dbReference type="EMBL" id="JABWDY010042611">
    <property type="protein sequence ID" value="KAF5176544.1"/>
    <property type="molecule type" value="Genomic_DNA"/>
</dbReference>
<dbReference type="FunFam" id="1.10.10.2360:FF:000001">
    <property type="entry name" value="Nuclear pore complex protein Nup98-Nup96"/>
    <property type="match status" value="1"/>
</dbReference>
<dbReference type="GO" id="GO:0000973">
    <property type="term" value="P:post-transcriptional tethering of RNA polymerase II gene DNA at nuclear periphery"/>
    <property type="evidence" value="ECO:0007669"/>
    <property type="project" value="TreeGrafter"/>
</dbReference>
<keyword evidence="4" id="KW-0509">mRNA transport</keyword>
<feature type="region of interest" description="Disordered" evidence="9">
    <location>
        <begin position="526"/>
        <end position="552"/>
    </location>
</feature>
<keyword evidence="5" id="KW-0653">Protein transport</keyword>
<dbReference type="GO" id="GO:0006606">
    <property type="term" value="P:protein import into nucleus"/>
    <property type="evidence" value="ECO:0007669"/>
    <property type="project" value="TreeGrafter"/>
</dbReference>
<feature type="compositionally biased region" description="Low complexity" evidence="9">
    <location>
        <begin position="234"/>
        <end position="265"/>
    </location>
</feature>
<dbReference type="GO" id="GO:0003723">
    <property type="term" value="F:RNA binding"/>
    <property type="evidence" value="ECO:0007669"/>
    <property type="project" value="TreeGrafter"/>
</dbReference>
<dbReference type="Gene3D" id="1.10.10.2360">
    <property type="match status" value="1"/>
</dbReference>
<evidence type="ECO:0000256" key="6">
    <source>
        <dbReference type="ARBA" id="ARBA00023010"/>
    </source>
</evidence>
<sequence>MFGSTSSFGQSSSSSPFGYQSVFGQNNNSLTPKPFGSASPFGSQTGGSVFGGTSTGVFGATQSSIPTFGASSSPAFGSSVPSFGASSTPAFGSGSSLFGGSSVFGQKPVFGGSGSTPRLTQTSPFGGTFQQTQSAFGSYQFGSSTTFGASSQPAFGSTSNLAFASSSTSAFGSTGSTFGVSNAPAFGSGAFSTSSAPAFVSSTTSAFGSYTTPAFGSSSTPAFGASTATKASSSPSFGFGPSPSFGQSNSTSGSSTFGTTPSPFGAQSSSFGSQVLTPALVSSGFGHSAFGGQHGGSSVTGYSPTPEVDGGSDTQPAGKLQSISGMPVYRDKSHEELRSEDYHLGDKVIGGSSTAVHPTAQSNPFGVSSTFGQSSTNVISSTTSSNPFPLNPSPFGTTSNSSIFTPSSTGIGSTSSSHPQTHHPLNPSPIDTSSSCSVSSSPLIFGSKPAPGLAFGQTCSGICSIQSVGVLQSNPPSLGQTNSAFGQTGSAFRQSNSSFGQTNLFNTSSTLGGNVYSSSTNLVSSSSTPSMLSTSNQTTQPAPTSSAFPLGNNGQTQAGAFASISGAFGQGAFAQSPSAVVMQPTPVSNPFGTLYAVPQMSIGRSGSLSTVQYGISSMPVTDRPAPVRVSSLLTSRHLYQRRSSLPARKYHPKNDAPKVPFYYDDEEAPSSRKEDALFIPRENPRALIICSSLEKPSPLKNTHDSVHRVDGVAENGSDKEHISNQRANGPENHSRQKMDSYITGHRAGEAAIIYEHEPDVEVLMPKLKHADYYTEPGIHQFRFSNIFIKIYSTPKLTTSSIIDEILSNPTQTFHYHEKLSSFHLLCS</sequence>
<dbReference type="GO" id="GO:0017056">
    <property type="term" value="F:structural constituent of nuclear pore"/>
    <property type="evidence" value="ECO:0007669"/>
    <property type="project" value="TreeGrafter"/>
</dbReference>
<dbReference type="GO" id="GO:0044614">
    <property type="term" value="C:nuclear pore cytoplasmic filaments"/>
    <property type="evidence" value="ECO:0007669"/>
    <property type="project" value="TreeGrafter"/>
</dbReference>
<feature type="compositionally biased region" description="Polar residues" evidence="9">
    <location>
        <begin position="351"/>
        <end position="373"/>
    </location>
</feature>
<dbReference type="PANTHER" id="PTHR23198:SF6">
    <property type="entry name" value="NUCLEAR PORE COMPLEX PROTEIN NUP98-NUP96"/>
    <property type="match status" value="1"/>
</dbReference>
<comment type="subcellular location">
    <subcellularLocation>
        <location evidence="1">Nucleus</location>
        <location evidence="1">Nuclear pore complex</location>
    </subcellularLocation>
</comment>
<accession>A0A7J6UVB4</accession>
<comment type="caution">
    <text evidence="10">The sequence shown here is derived from an EMBL/GenBank/DDBJ whole genome shotgun (WGS) entry which is preliminary data.</text>
</comment>
<dbReference type="GO" id="GO:0008139">
    <property type="term" value="F:nuclear localization sequence binding"/>
    <property type="evidence" value="ECO:0007669"/>
    <property type="project" value="TreeGrafter"/>
</dbReference>
<proteinExistence type="inferred from homology"/>
<keyword evidence="3" id="KW-0813">Transport</keyword>
<reference evidence="10 11" key="1">
    <citation type="submission" date="2020-06" db="EMBL/GenBank/DDBJ databases">
        <title>Transcriptomic and genomic resources for Thalictrum thalictroides and T. hernandezii: Facilitating candidate gene discovery in an emerging model plant lineage.</title>
        <authorList>
            <person name="Arias T."/>
            <person name="Riano-Pachon D.M."/>
            <person name="Di Stilio V.S."/>
        </authorList>
    </citation>
    <scope>NUCLEOTIDE SEQUENCE [LARGE SCALE GENOMIC DNA]</scope>
    <source>
        <strain evidence="11">cv. WT478/WT964</strain>
        <tissue evidence="10">Leaves</tissue>
    </source>
</reference>
<feature type="compositionally biased region" description="Low complexity" evidence="9">
    <location>
        <begin position="401"/>
        <end position="434"/>
    </location>
</feature>
<feature type="region of interest" description="Disordered" evidence="9">
    <location>
        <begin position="643"/>
        <end position="666"/>
    </location>
</feature>
<evidence type="ECO:0000256" key="4">
    <source>
        <dbReference type="ARBA" id="ARBA00022816"/>
    </source>
</evidence>
<keyword evidence="7" id="KW-0906">Nuclear pore complex</keyword>
<gene>
    <name evidence="10" type="ORF">FRX31_033870</name>
</gene>
<dbReference type="PANTHER" id="PTHR23198">
    <property type="entry name" value="NUCLEOPORIN"/>
    <property type="match status" value="1"/>
</dbReference>
<evidence type="ECO:0000256" key="8">
    <source>
        <dbReference type="ARBA" id="ARBA00023242"/>
    </source>
</evidence>
<organism evidence="10 11">
    <name type="scientific">Thalictrum thalictroides</name>
    <name type="common">Rue-anemone</name>
    <name type="synonym">Anemone thalictroides</name>
    <dbReference type="NCBI Taxonomy" id="46969"/>
    <lineage>
        <taxon>Eukaryota</taxon>
        <taxon>Viridiplantae</taxon>
        <taxon>Streptophyta</taxon>
        <taxon>Embryophyta</taxon>
        <taxon>Tracheophyta</taxon>
        <taxon>Spermatophyta</taxon>
        <taxon>Magnoliopsida</taxon>
        <taxon>Ranunculales</taxon>
        <taxon>Ranunculaceae</taxon>
        <taxon>Thalictroideae</taxon>
        <taxon>Thalictrum</taxon>
    </lineage>
</organism>
<evidence type="ECO:0000313" key="10">
    <source>
        <dbReference type="EMBL" id="KAF5176544.1"/>
    </source>
</evidence>